<evidence type="ECO:0000313" key="2">
    <source>
        <dbReference type="Proteomes" id="UP000654075"/>
    </source>
</evidence>
<feature type="non-terminal residue" evidence="1">
    <location>
        <position position="1"/>
    </location>
</feature>
<dbReference type="OrthoDB" id="410213at2759"/>
<keyword evidence="2" id="KW-1185">Reference proteome</keyword>
<proteinExistence type="predicted"/>
<dbReference type="EMBL" id="CAJNNV010017094">
    <property type="protein sequence ID" value="CAE8604899.1"/>
    <property type="molecule type" value="Genomic_DNA"/>
</dbReference>
<dbReference type="AlphaFoldDB" id="A0A813EUS1"/>
<comment type="caution">
    <text evidence="1">The sequence shown here is derived from an EMBL/GenBank/DDBJ whole genome shotgun (WGS) entry which is preliminary data.</text>
</comment>
<protein>
    <submittedName>
        <fullName evidence="1">Uncharacterized protein</fullName>
    </submittedName>
</protein>
<organism evidence="1 2">
    <name type="scientific">Polarella glacialis</name>
    <name type="common">Dinoflagellate</name>
    <dbReference type="NCBI Taxonomy" id="89957"/>
    <lineage>
        <taxon>Eukaryota</taxon>
        <taxon>Sar</taxon>
        <taxon>Alveolata</taxon>
        <taxon>Dinophyceae</taxon>
        <taxon>Suessiales</taxon>
        <taxon>Suessiaceae</taxon>
        <taxon>Polarella</taxon>
    </lineage>
</organism>
<accession>A0A813EUS1</accession>
<sequence>LEMLVDSQGGLEAPLTRTYESALAQWRAAWGGAKPQPSCRVEWLGQSLYRAGVRQPPVSAAAWNLTAQWASHMHSLAARQGEPSDCQEFARFHENGWLPPIWRWAETTPGLDSEALQDLVEDTEYETYYAQAAGEALPYGSPAVETLWRPQGTFRRKRVQELQHLRILRRAAGIDVRTLTHVVEFGGGAGETVAALRDLGFEGRHLVVDLPPMLLLQRYWLRYSGLPAYLAKDLASTVAKDSRSAEPFSHKGILLLSSLSSPDIAARHLADADPRTSLFLGLWSFTEAGTGAREKYWPILSACGIVLLTFGDAFDGVDNAEYLQRELLQRGFDRTHHAVSWHLASSTGHHYMLAVRKDVGEVACLPALNCHDWTRHARVAQGFSYSAAQ</sequence>
<evidence type="ECO:0000313" key="1">
    <source>
        <dbReference type="EMBL" id="CAE8604899.1"/>
    </source>
</evidence>
<gene>
    <name evidence="1" type="ORF">PGLA1383_LOCUS23041</name>
</gene>
<reference evidence="1" key="1">
    <citation type="submission" date="2021-02" db="EMBL/GenBank/DDBJ databases">
        <authorList>
            <person name="Dougan E. K."/>
            <person name="Rhodes N."/>
            <person name="Thang M."/>
            <person name="Chan C."/>
        </authorList>
    </citation>
    <scope>NUCLEOTIDE SEQUENCE</scope>
</reference>
<name>A0A813EUS1_POLGL</name>
<dbReference type="Proteomes" id="UP000654075">
    <property type="component" value="Unassembled WGS sequence"/>
</dbReference>